<dbReference type="PROSITE" id="PS51526">
    <property type="entry name" value="RFX_DBD"/>
    <property type="match status" value="1"/>
</dbReference>
<sequence length="754" mass="81343">MAASDDDCLFSSPESVPNQHTYVQYVDSDMYNTSGQGQTQMTYPVYTVGDYGSNGQQQQQQYYTTGATYGTASTGAGNTHPDTTGNGTANGTGTTGTGPNGVNGTVSSGNGGGSGGANANQQQQQYIVPVDEAVLLGSTGSGNTSGGQQSDSSPQNMTDVVSYLHAHQTASAGPELDSAPNMSHAARVLPATVSWLMENYETADGVSLPRSTLYNHYMWHCNENKLDAVNAASFGKLIRSVFSGLRTRRLGTRGNSKYHYYGIRIKPTSPLVHAIECKPQHGGSGGGLGGMVGHHQQLGGSNGLGGGNGGAGSNGMHGHAGGNHANGLHASNGSSMAHGGGHLQPGTVGGANSGGGGGGGSGGGHGMSMHHGRSGKKNSFKAEMPESCAQYLGDPNGAIPQFPIIDMIHPLPDDITMEDVDTLRSIYREHCEAFLDAILNLDFNMIESLWREFWRAENNNNNGDECEEEKYLSKQKLYLLTQCEPVQEFVKHVDLQFYQSMVDVLIPDVLRPIPTGLTQAIRNFAKNLENWLTSAMGGCPEPIVAIKLSAVAAFGQTLRRYTSLNHLAQAARAVLQNGTQIAQMLSDLNRVDFRNVQEQASWICQCDTAIVQRLENDFKAALQQQNTLEQWAGWLQNVVDDALQEYRGKPSFVHAARQFLLKWSFYSSMVIRDLTLRSAGSFGSFHLIRLLYDEYMFFIIEHKVAKATNTTPIAVMGEKINSRPVQDDLDRMLYGSEYGMVNVKLEPSAKRMRS</sequence>
<keyword evidence="2" id="KW-0805">Transcription regulation</keyword>
<dbReference type="InterPro" id="IPR003150">
    <property type="entry name" value="DNA-bd_RFX"/>
</dbReference>
<dbReference type="FunFam" id="1.10.10.10:FF:000017">
    <property type="entry name" value="transcription factor RFX3 isoform X1"/>
    <property type="match status" value="1"/>
</dbReference>
<reference evidence="8" key="2">
    <citation type="submission" date="2020-05" db="UniProtKB">
        <authorList>
            <consortium name="EnsemblMetazoa"/>
        </authorList>
    </citation>
    <scope>IDENTIFICATION</scope>
    <source>
        <strain evidence="8">ACHKN1017</strain>
    </source>
</reference>
<dbReference type="GO" id="GO:0000978">
    <property type="term" value="F:RNA polymerase II cis-regulatory region sequence-specific DNA binding"/>
    <property type="evidence" value="ECO:0007669"/>
    <property type="project" value="TreeGrafter"/>
</dbReference>
<evidence type="ECO:0000256" key="1">
    <source>
        <dbReference type="ARBA" id="ARBA00004123"/>
    </source>
</evidence>
<feature type="compositionally biased region" description="Gly residues" evidence="6">
    <location>
        <begin position="300"/>
        <end position="321"/>
    </location>
</feature>
<feature type="region of interest" description="Disordered" evidence="6">
    <location>
        <begin position="136"/>
        <end position="156"/>
    </location>
</feature>
<feature type="compositionally biased region" description="Low complexity" evidence="6">
    <location>
        <begin position="73"/>
        <end position="87"/>
    </location>
</feature>
<dbReference type="InterPro" id="IPR036388">
    <property type="entry name" value="WH-like_DNA-bd_sf"/>
</dbReference>
<evidence type="ECO:0000256" key="4">
    <source>
        <dbReference type="ARBA" id="ARBA00023163"/>
    </source>
</evidence>
<feature type="region of interest" description="Disordered" evidence="6">
    <location>
        <begin position="298"/>
        <end position="379"/>
    </location>
</feature>
<dbReference type="VEuPathDB" id="VectorBase:ACHR008029"/>
<dbReference type="InterPro" id="IPR039779">
    <property type="entry name" value="RFX-like"/>
</dbReference>
<comment type="subcellular location">
    <subcellularLocation>
        <location evidence="1">Nucleus</location>
    </subcellularLocation>
</comment>
<feature type="domain" description="RFX-type winged-helix" evidence="7">
    <location>
        <begin position="192"/>
        <end position="267"/>
    </location>
</feature>
<feature type="compositionally biased region" description="Low complexity" evidence="6">
    <location>
        <begin position="322"/>
        <end position="333"/>
    </location>
</feature>
<dbReference type="Pfam" id="PF02257">
    <property type="entry name" value="RFX_DNA_binding"/>
    <property type="match status" value="1"/>
</dbReference>
<feature type="region of interest" description="Disordered" evidence="6">
    <location>
        <begin position="73"/>
        <end position="120"/>
    </location>
</feature>
<keyword evidence="9" id="KW-1185">Reference proteome</keyword>
<feature type="compositionally biased region" description="Basic residues" evidence="6">
    <location>
        <begin position="368"/>
        <end position="379"/>
    </location>
</feature>
<dbReference type="Proteomes" id="UP000075881">
    <property type="component" value="Unassembled WGS sequence"/>
</dbReference>
<feature type="compositionally biased region" description="Gly residues" evidence="6">
    <location>
        <begin position="88"/>
        <end position="101"/>
    </location>
</feature>
<evidence type="ECO:0000256" key="6">
    <source>
        <dbReference type="SAM" id="MobiDB-lite"/>
    </source>
</evidence>
<evidence type="ECO:0000256" key="2">
    <source>
        <dbReference type="ARBA" id="ARBA00023015"/>
    </source>
</evidence>
<dbReference type="GO" id="GO:0000981">
    <property type="term" value="F:DNA-binding transcription factor activity, RNA polymerase II-specific"/>
    <property type="evidence" value="ECO:0007669"/>
    <property type="project" value="TreeGrafter"/>
</dbReference>
<evidence type="ECO:0000256" key="5">
    <source>
        <dbReference type="ARBA" id="ARBA00023242"/>
    </source>
</evidence>
<evidence type="ECO:0000259" key="7">
    <source>
        <dbReference type="PROSITE" id="PS51526"/>
    </source>
</evidence>
<organism evidence="8 9">
    <name type="scientific">Anopheles christyi</name>
    <dbReference type="NCBI Taxonomy" id="43041"/>
    <lineage>
        <taxon>Eukaryota</taxon>
        <taxon>Metazoa</taxon>
        <taxon>Ecdysozoa</taxon>
        <taxon>Arthropoda</taxon>
        <taxon>Hexapoda</taxon>
        <taxon>Insecta</taxon>
        <taxon>Pterygota</taxon>
        <taxon>Neoptera</taxon>
        <taxon>Endopterygota</taxon>
        <taxon>Diptera</taxon>
        <taxon>Nematocera</taxon>
        <taxon>Culicoidea</taxon>
        <taxon>Culicidae</taxon>
        <taxon>Anophelinae</taxon>
        <taxon>Anopheles</taxon>
    </lineage>
</organism>
<keyword evidence="5" id="KW-0539">Nucleus</keyword>
<dbReference type="PANTHER" id="PTHR12619">
    <property type="entry name" value="RFX TRANSCRIPTION FACTOR FAMILY"/>
    <property type="match status" value="1"/>
</dbReference>
<reference evidence="9" key="1">
    <citation type="submission" date="2013-03" db="EMBL/GenBank/DDBJ databases">
        <title>The Genome Sequence of Anopheles christyi ACHKN1017.</title>
        <authorList>
            <consortium name="The Broad Institute Genomics Platform"/>
            <person name="Neafsey D.E."/>
            <person name="Besansky N."/>
            <person name="Walker B."/>
            <person name="Young S.K."/>
            <person name="Zeng Q."/>
            <person name="Gargeya S."/>
            <person name="Fitzgerald M."/>
            <person name="Haas B."/>
            <person name="Abouelleil A."/>
            <person name="Allen A.W."/>
            <person name="Alvarado L."/>
            <person name="Arachchi H.M."/>
            <person name="Berlin A.M."/>
            <person name="Chapman S.B."/>
            <person name="Gainer-Dewar J."/>
            <person name="Goldberg J."/>
            <person name="Griggs A."/>
            <person name="Gujja S."/>
            <person name="Hansen M."/>
            <person name="Howarth C."/>
            <person name="Imamovic A."/>
            <person name="Ireland A."/>
            <person name="Larimer J."/>
            <person name="McCowan C."/>
            <person name="Murphy C."/>
            <person name="Pearson M."/>
            <person name="Poon T.W."/>
            <person name="Priest M."/>
            <person name="Roberts A."/>
            <person name="Saif S."/>
            <person name="Shea T."/>
            <person name="Sisk P."/>
            <person name="Sykes S."/>
            <person name="Wortman J."/>
            <person name="Nusbaum C."/>
            <person name="Birren B."/>
        </authorList>
    </citation>
    <scope>NUCLEOTIDE SEQUENCE [LARGE SCALE GENOMIC DNA]</scope>
    <source>
        <strain evidence="9">ACHKN1017</strain>
    </source>
</reference>
<feature type="compositionally biased region" description="Gly residues" evidence="6">
    <location>
        <begin position="338"/>
        <end position="366"/>
    </location>
</feature>
<protein>
    <recommendedName>
        <fullName evidence="7">RFX-type winged-helix domain-containing protein</fullName>
    </recommendedName>
</protein>
<dbReference type="InterPro" id="IPR057321">
    <property type="entry name" value="RFX1-4/6/8-like_BCD"/>
</dbReference>
<keyword evidence="3" id="KW-0238">DNA-binding</keyword>
<dbReference type="GO" id="GO:0005634">
    <property type="term" value="C:nucleus"/>
    <property type="evidence" value="ECO:0007669"/>
    <property type="project" value="UniProtKB-SubCell"/>
</dbReference>
<accession>A0A182KB92</accession>
<dbReference type="SUPFAM" id="SSF46785">
    <property type="entry name" value="Winged helix' DNA-binding domain"/>
    <property type="match status" value="1"/>
</dbReference>
<evidence type="ECO:0000313" key="9">
    <source>
        <dbReference type="Proteomes" id="UP000075881"/>
    </source>
</evidence>
<name>A0A182KB92_9DIPT</name>
<dbReference type="AlphaFoldDB" id="A0A182KB92"/>
<dbReference type="InterPro" id="IPR036390">
    <property type="entry name" value="WH_DNA-bd_sf"/>
</dbReference>
<dbReference type="EnsemblMetazoa" id="ACHR008029-RA">
    <property type="protein sequence ID" value="ACHR008029-PA"/>
    <property type="gene ID" value="ACHR008029"/>
</dbReference>
<dbReference type="Pfam" id="PF25340">
    <property type="entry name" value="BCD_RFX"/>
    <property type="match status" value="1"/>
</dbReference>
<dbReference type="Gene3D" id="1.10.10.10">
    <property type="entry name" value="Winged helix-like DNA-binding domain superfamily/Winged helix DNA-binding domain"/>
    <property type="match status" value="1"/>
</dbReference>
<dbReference type="STRING" id="43041.A0A182KB92"/>
<evidence type="ECO:0000313" key="8">
    <source>
        <dbReference type="EnsemblMetazoa" id="ACHR008029-PA"/>
    </source>
</evidence>
<evidence type="ECO:0000256" key="3">
    <source>
        <dbReference type="ARBA" id="ARBA00023125"/>
    </source>
</evidence>
<dbReference type="PANTHER" id="PTHR12619:SF33">
    <property type="entry name" value="RFX, ISOFORM H"/>
    <property type="match status" value="1"/>
</dbReference>
<keyword evidence="4" id="KW-0804">Transcription</keyword>
<proteinExistence type="predicted"/>